<dbReference type="PANTHER" id="PTHR24296">
    <property type="entry name" value="CYTOCHROME P450"/>
    <property type="match status" value="1"/>
</dbReference>
<reference evidence="8" key="2">
    <citation type="submission" date="2022-03" db="EMBL/GenBank/DDBJ databases">
        <title>Draft title - Genomic analysis of global carrot germplasm unveils the trajectory of domestication and the origin of high carotenoid orange carrot.</title>
        <authorList>
            <person name="Iorizzo M."/>
            <person name="Ellison S."/>
            <person name="Senalik D."/>
            <person name="Macko-Podgorni A."/>
            <person name="Grzebelus D."/>
            <person name="Bostan H."/>
            <person name="Rolling W."/>
            <person name="Curaba J."/>
            <person name="Simon P."/>
        </authorList>
    </citation>
    <scope>NUCLEOTIDE SEQUENCE</scope>
    <source>
        <tissue evidence="8">Leaf</tissue>
    </source>
</reference>
<dbReference type="PRINTS" id="PR00385">
    <property type="entry name" value="P450"/>
</dbReference>
<dbReference type="AlphaFoldDB" id="A0A161ZRK8"/>
<protein>
    <recommendedName>
        <fullName evidence="10">Cytochrome P450</fullName>
    </recommendedName>
</protein>
<dbReference type="KEGG" id="dcr:108194102"/>
<keyword evidence="4" id="KW-0560">Oxidoreductase</keyword>
<dbReference type="InterPro" id="IPR002401">
    <property type="entry name" value="Cyt_P450_E_grp-I"/>
</dbReference>
<accession>A0A161ZRK8</accession>
<dbReference type="GO" id="GO:0005506">
    <property type="term" value="F:iron ion binding"/>
    <property type="evidence" value="ECO:0007669"/>
    <property type="project" value="InterPro"/>
</dbReference>
<dbReference type="Gramene" id="KZM89150">
    <property type="protein sequence ID" value="KZM89150"/>
    <property type="gene ID" value="DCAR_026225"/>
</dbReference>
<dbReference type="Proteomes" id="UP000077755">
    <property type="component" value="Chromosome 7"/>
</dbReference>
<dbReference type="Pfam" id="PF00067">
    <property type="entry name" value="p450"/>
    <property type="match status" value="1"/>
</dbReference>
<dbReference type="EMBL" id="CP093349">
    <property type="protein sequence ID" value="WOH10639.1"/>
    <property type="molecule type" value="Genomic_DNA"/>
</dbReference>
<dbReference type="InterPro" id="IPR001128">
    <property type="entry name" value="Cyt_P450"/>
</dbReference>
<evidence type="ECO:0000256" key="1">
    <source>
        <dbReference type="ARBA" id="ARBA00001971"/>
    </source>
</evidence>
<keyword evidence="3 6" id="KW-0479">Metal-binding</keyword>
<feature type="binding site" description="axial binding residue" evidence="6">
    <location>
        <position position="477"/>
    </location>
    <ligand>
        <name>heme</name>
        <dbReference type="ChEBI" id="CHEBI:30413"/>
    </ligand>
    <ligandPart>
        <name>Fe</name>
        <dbReference type="ChEBI" id="CHEBI:18248"/>
    </ligandPart>
</feature>
<dbReference type="CDD" id="cd11064">
    <property type="entry name" value="CYP86A"/>
    <property type="match status" value="1"/>
</dbReference>
<dbReference type="OrthoDB" id="1470350at2759"/>
<proteinExistence type="inferred from homology"/>
<evidence type="ECO:0000313" key="8">
    <source>
        <dbReference type="EMBL" id="WOH10639.1"/>
    </source>
</evidence>
<keyword evidence="6" id="KW-0349">Heme</keyword>
<dbReference type="Gene3D" id="1.10.630.10">
    <property type="entry name" value="Cytochrome P450"/>
    <property type="match status" value="1"/>
</dbReference>
<reference evidence="7" key="1">
    <citation type="journal article" date="2016" name="Nat. Genet.">
        <title>A high-quality carrot genome assembly provides new insights into carotenoid accumulation and asterid genome evolution.</title>
        <authorList>
            <person name="Iorizzo M."/>
            <person name="Ellison S."/>
            <person name="Senalik D."/>
            <person name="Zeng P."/>
            <person name="Satapoomin P."/>
            <person name="Huang J."/>
            <person name="Bowman M."/>
            <person name="Iovene M."/>
            <person name="Sanseverino W."/>
            <person name="Cavagnaro P."/>
            <person name="Yildiz M."/>
            <person name="Macko-Podgorni A."/>
            <person name="Moranska E."/>
            <person name="Grzebelus E."/>
            <person name="Grzebelus D."/>
            <person name="Ashrafi H."/>
            <person name="Zheng Z."/>
            <person name="Cheng S."/>
            <person name="Spooner D."/>
            <person name="Van Deynze A."/>
            <person name="Simon P."/>
        </authorList>
    </citation>
    <scope>NUCLEOTIDE SEQUENCE [LARGE SCALE GENOMIC DNA]</scope>
    <source>
        <tissue evidence="7">Leaf</tissue>
    </source>
</reference>
<gene>
    <name evidence="7" type="ORF">DCAR_026225</name>
    <name evidence="8" type="ORF">DCAR_0730108</name>
</gene>
<dbReference type="GO" id="GO:0020037">
    <property type="term" value="F:heme binding"/>
    <property type="evidence" value="ECO:0007669"/>
    <property type="project" value="InterPro"/>
</dbReference>
<evidence type="ECO:0000313" key="9">
    <source>
        <dbReference type="Proteomes" id="UP000077755"/>
    </source>
</evidence>
<name>A0A161ZRK8_DAUCS</name>
<dbReference type="SUPFAM" id="SSF48264">
    <property type="entry name" value="Cytochrome P450"/>
    <property type="match status" value="1"/>
</dbReference>
<keyword evidence="5 6" id="KW-0408">Iron</keyword>
<comment type="similarity">
    <text evidence="2">Belongs to the cytochrome P450 family.</text>
</comment>
<evidence type="ECO:0000313" key="7">
    <source>
        <dbReference type="EMBL" id="KZM89150.1"/>
    </source>
</evidence>
<dbReference type="OMA" id="DIYRFTA"/>
<evidence type="ECO:0000256" key="3">
    <source>
        <dbReference type="ARBA" id="ARBA00022723"/>
    </source>
</evidence>
<organism evidence="7">
    <name type="scientific">Daucus carota subsp. sativus</name>
    <name type="common">Carrot</name>
    <dbReference type="NCBI Taxonomy" id="79200"/>
    <lineage>
        <taxon>Eukaryota</taxon>
        <taxon>Viridiplantae</taxon>
        <taxon>Streptophyta</taxon>
        <taxon>Embryophyta</taxon>
        <taxon>Tracheophyta</taxon>
        <taxon>Spermatophyta</taxon>
        <taxon>Magnoliopsida</taxon>
        <taxon>eudicotyledons</taxon>
        <taxon>Gunneridae</taxon>
        <taxon>Pentapetalae</taxon>
        <taxon>asterids</taxon>
        <taxon>campanulids</taxon>
        <taxon>Apiales</taxon>
        <taxon>Apiaceae</taxon>
        <taxon>Apioideae</taxon>
        <taxon>Scandiceae</taxon>
        <taxon>Daucinae</taxon>
        <taxon>Daucus</taxon>
        <taxon>Daucus sect. Daucus</taxon>
    </lineage>
</organism>
<evidence type="ECO:0000256" key="6">
    <source>
        <dbReference type="PIRSR" id="PIRSR602401-1"/>
    </source>
</evidence>
<evidence type="ECO:0008006" key="10">
    <source>
        <dbReference type="Google" id="ProtNLM"/>
    </source>
</evidence>
<sequence length="530" mass="61081">MFLSLLLCLSLCLTLLSFLLTFFLSRKNPISYPLIDSLFVFYKNRYRLIHASLVAFYKNRYRLIYWYTELLSESLIGSLVAFYKNRYRLIHWYTELLAESSSGTIVVRRLGAQRTIVTANEKNVEYILKTKFSNFPKGKAFTEFLGDFLGYGIFNVDGEMWKSQRKLACHEFSTRCLREFVVKVLEDEVENQLVRVLENAVENESVVDLQVVLKRFAFDTICKVALGFDPSQMDSSETDRLACAFDTASMFSAMRGGAMVNAVWKLKRWLNVGSEKRLKEAVAVVHDAVDEIILVEKNKMRLNRGENSENSEKSLLWRLLSAGIDDGLVRDMVISFLMAGRDTTSSAMTWLFWLISQNQDVEERLLNEILLSSEELVFDELKEMRYMKACISESMRLYPPVVWDSKHAANDDVLPDGTVVYKGNRVTYFPYGMGRMEELWGKDRLEFRPDRWLDESGGLKMVSPYKYPVFQAGPRVCLGKEMAFIQMKYAVASVLRRFVIKPVCLDQPVFVPLLTGHMAGGLKVRVFKRV</sequence>
<dbReference type="PRINTS" id="PR00463">
    <property type="entry name" value="EP450I"/>
</dbReference>
<dbReference type="InterPro" id="IPR036396">
    <property type="entry name" value="Cyt_P450_sf"/>
</dbReference>
<evidence type="ECO:0000256" key="2">
    <source>
        <dbReference type="ARBA" id="ARBA00010617"/>
    </source>
</evidence>
<dbReference type="STRING" id="79200.A0A161ZRK8"/>
<dbReference type="GO" id="GO:0004497">
    <property type="term" value="F:monooxygenase activity"/>
    <property type="evidence" value="ECO:0007669"/>
    <property type="project" value="InterPro"/>
</dbReference>
<comment type="cofactor">
    <cofactor evidence="1 6">
        <name>heme</name>
        <dbReference type="ChEBI" id="CHEBI:30413"/>
    </cofactor>
</comment>
<keyword evidence="9" id="KW-1185">Reference proteome</keyword>
<dbReference type="EMBL" id="LNRQ01000007">
    <property type="protein sequence ID" value="KZM89150.1"/>
    <property type="molecule type" value="Genomic_DNA"/>
</dbReference>
<dbReference type="GO" id="GO:0016705">
    <property type="term" value="F:oxidoreductase activity, acting on paired donors, with incorporation or reduction of molecular oxygen"/>
    <property type="evidence" value="ECO:0007669"/>
    <property type="project" value="InterPro"/>
</dbReference>
<evidence type="ECO:0000256" key="4">
    <source>
        <dbReference type="ARBA" id="ARBA00023002"/>
    </source>
</evidence>
<evidence type="ECO:0000256" key="5">
    <source>
        <dbReference type="ARBA" id="ARBA00023004"/>
    </source>
</evidence>